<proteinExistence type="predicted"/>
<reference evidence="1 2" key="1">
    <citation type="submission" date="2020-08" db="EMBL/GenBank/DDBJ databases">
        <title>Cohnella phylogeny.</title>
        <authorList>
            <person name="Dunlap C."/>
        </authorList>
    </citation>
    <scope>NUCLEOTIDE SEQUENCE [LARGE SCALE GENOMIC DNA]</scope>
    <source>
        <strain evidence="1 2">DSM 25239</strain>
    </source>
</reference>
<protein>
    <submittedName>
        <fullName evidence="1">Uncharacterized protein</fullName>
    </submittedName>
</protein>
<dbReference type="EMBL" id="JACJVR010000058">
    <property type="protein sequence ID" value="MBB6692738.1"/>
    <property type="molecule type" value="Genomic_DNA"/>
</dbReference>
<name>A0A841U0M9_9BACL</name>
<keyword evidence="2" id="KW-1185">Reference proteome</keyword>
<gene>
    <name evidence="1" type="ORF">H7B90_15120</name>
</gene>
<comment type="caution">
    <text evidence="1">The sequence shown here is derived from an EMBL/GenBank/DDBJ whole genome shotgun (WGS) entry which is preliminary data.</text>
</comment>
<dbReference type="RefSeq" id="WP_185136728.1">
    <property type="nucleotide sequence ID" value="NZ_JACJVR010000058.1"/>
</dbReference>
<evidence type="ECO:0000313" key="1">
    <source>
        <dbReference type="EMBL" id="MBB6692738.1"/>
    </source>
</evidence>
<dbReference type="Proteomes" id="UP000553776">
    <property type="component" value="Unassembled WGS sequence"/>
</dbReference>
<evidence type="ECO:0000313" key="2">
    <source>
        <dbReference type="Proteomes" id="UP000553776"/>
    </source>
</evidence>
<accession>A0A841U0M9</accession>
<sequence length="224" mass="25766">MARPDIIEEIERIKEKLHAPITELGQLLSSYVSEAHDSHQVAVARAYLDDVDDPDGAIGDGGIQTPIEPVIRHDSSATAAGFRQLFRTAVDQGVPLRMLEYRFSRSESGWAYSVTLETKDAYRKLAEEREAIDREIYEAMLQAAGEGWERIGFEQRKPGPPRLLAMRVLEGKRDRHEVPVTPELEKLLQRTDKLHSDYGRELIYPRWSLDKIRRGYEREANIYY</sequence>
<dbReference type="AlphaFoldDB" id="A0A841U0M9"/>
<organism evidence="1 2">
    <name type="scientific">Cohnella xylanilytica</name>
    <dbReference type="NCBI Taxonomy" id="557555"/>
    <lineage>
        <taxon>Bacteria</taxon>
        <taxon>Bacillati</taxon>
        <taxon>Bacillota</taxon>
        <taxon>Bacilli</taxon>
        <taxon>Bacillales</taxon>
        <taxon>Paenibacillaceae</taxon>
        <taxon>Cohnella</taxon>
    </lineage>
</organism>